<comment type="similarity">
    <text evidence="2">Belongs to the type IB topoisomerase family.</text>
</comment>
<dbReference type="InterPro" id="IPR035447">
    <property type="entry name" value="DNA_topo_I_N_sf"/>
</dbReference>
<feature type="compositionally biased region" description="Acidic residues" evidence="7">
    <location>
        <begin position="364"/>
        <end position="374"/>
    </location>
</feature>
<evidence type="ECO:0000259" key="8">
    <source>
        <dbReference type="Pfam" id="PF01028"/>
    </source>
</evidence>
<evidence type="ECO:0000259" key="9">
    <source>
        <dbReference type="Pfam" id="PF21338"/>
    </source>
</evidence>
<evidence type="ECO:0000313" key="10">
    <source>
        <dbReference type="EMBL" id="GAA4749688.1"/>
    </source>
</evidence>
<evidence type="ECO:0000256" key="4">
    <source>
        <dbReference type="ARBA" id="ARBA00023029"/>
    </source>
</evidence>
<dbReference type="Gene3D" id="3.90.15.10">
    <property type="entry name" value="Topoisomerase I, Chain A, domain 3"/>
    <property type="match status" value="1"/>
</dbReference>
<keyword evidence="4" id="KW-0799">Topoisomerase</keyword>
<accession>A0ABP8Z8N0</accession>
<keyword evidence="5" id="KW-0238">DNA-binding</keyword>
<dbReference type="RefSeq" id="WP_345481291.1">
    <property type="nucleotide sequence ID" value="NZ_BAABLP010000004.1"/>
</dbReference>
<dbReference type="InterPro" id="IPR014711">
    <property type="entry name" value="TopoI_cat_a-hlx-sub_euk"/>
</dbReference>
<evidence type="ECO:0000256" key="1">
    <source>
        <dbReference type="ARBA" id="ARBA00000213"/>
    </source>
</evidence>
<feature type="domain" description="DNA topoisomerase IB N-terminal" evidence="9">
    <location>
        <begin position="35"/>
        <end position="83"/>
    </location>
</feature>
<dbReference type="SUPFAM" id="SSF56349">
    <property type="entry name" value="DNA breaking-rejoining enzymes"/>
    <property type="match status" value="1"/>
</dbReference>
<dbReference type="PRINTS" id="PR00416">
    <property type="entry name" value="EUTPISMRASEI"/>
</dbReference>
<evidence type="ECO:0000256" key="6">
    <source>
        <dbReference type="ARBA" id="ARBA00023235"/>
    </source>
</evidence>
<evidence type="ECO:0000313" key="11">
    <source>
        <dbReference type="Proteomes" id="UP001500121"/>
    </source>
</evidence>
<dbReference type="SUPFAM" id="SSF55869">
    <property type="entry name" value="DNA topoisomerase I domain"/>
    <property type="match status" value="1"/>
</dbReference>
<keyword evidence="6" id="KW-0413">Isomerase</keyword>
<feature type="domain" description="DNA topoisomerase I catalytic core eukaryotic-type" evidence="8">
    <location>
        <begin position="95"/>
        <end position="300"/>
    </location>
</feature>
<dbReference type="InterPro" id="IPR011010">
    <property type="entry name" value="DNA_brk_join_enz"/>
</dbReference>
<dbReference type="Gene3D" id="1.10.132.120">
    <property type="match status" value="1"/>
</dbReference>
<dbReference type="InterPro" id="IPR013500">
    <property type="entry name" value="TopoI_cat_euk"/>
</dbReference>
<feature type="compositionally biased region" description="Low complexity" evidence="7">
    <location>
        <begin position="346"/>
        <end position="363"/>
    </location>
</feature>
<comment type="caution">
    <text evidence="10">The sequence shown here is derived from an EMBL/GenBank/DDBJ whole genome shotgun (WGS) entry which is preliminary data.</text>
</comment>
<dbReference type="EC" id="5.6.2.1" evidence="3"/>
<keyword evidence="11" id="KW-1185">Reference proteome</keyword>
<evidence type="ECO:0000256" key="3">
    <source>
        <dbReference type="ARBA" id="ARBA00012891"/>
    </source>
</evidence>
<organism evidence="10 11">
    <name type="scientific">Amnibacterium soli</name>
    <dbReference type="NCBI Taxonomy" id="1282736"/>
    <lineage>
        <taxon>Bacteria</taxon>
        <taxon>Bacillati</taxon>
        <taxon>Actinomycetota</taxon>
        <taxon>Actinomycetes</taxon>
        <taxon>Micrococcales</taxon>
        <taxon>Microbacteriaceae</taxon>
        <taxon>Amnibacterium</taxon>
    </lineage>
</organism>
<dbReference type="Gene3D" id="3.30.66.10">
    <property type="entry name" value="DNA topoisomerase I domain"/>
    <property type="match status" value="1"/>
</dbReference>
<dbReference type="Proteomes" id="UP001500121">
    <property type="component" value="Unassembled WGS sequence"/>
</dbReference>
<proteinExistence type="inferred from homology"/>
<evidence type="ECO:0000256" key="2">
    <source>
        <dbReference type="ARBA" id="ARBA00006645"/>
    </source>
</evidence>
<feature type="region of interest" description="Disordered" evidence="7">
    <location>
        <begin position="1"/>
        <end position="45"/>
    </location>
</feature>
<evidence type="ECO:0000256" key="7">
    <source>
        <dbReference type="SAM" id="MobiDB-lite"/>
    </source>
</evidence>
<protein>
    <recommendedName>
        <fullName evidence="3">DNA topoisomerase</fullName>
        <ecNumber evidence="3">5.6.2.1</ecNumber>
    </recommendedName>
</protein>
<dbReference type="Pfam" id="PF01028">
    <property type="entry name" value="Topoisom_I"/>
    <property type="match status" value="1"/>
</dbReference>
<dbReference type="PROSITE" id="PS52038">
    <property type="entry name" value="TOPO_IB_2"/>
    <property type="match status" value="1"/>
</dbReference>
<evidence type="ECO:0000256" key="5">
    <source>
        <dbReference type="ARBA" id="ARBA00023125"/>
    </source>
</evidence>
<dbReference type="Pfam" id="PF21338">
    <property type="entry name" value="Top1B_N_bact"/>
    <property type="match status" value="1"/>
</dbReference>
<reference evidence="11" key="1">
    <citation type="journal article" date="2019" name="Int. J. Syst. Evol. Microbiol.">
        <title>The Global Catalogue of Microorganisms (GCM) 10K type strain sequencing project: providing services to taxonomists for standard genome sequencing and annotation.</title>
        <authorList>
            <consortium name="The Broad Institute Genomics Platform"/>
            <consortium name="The Broad Institute Genome Sequencing Center for Infectious Disease"/>
            <person name="Wu L."/>
            <person name="Ma J."/>
        </authorList>
    </citation>
    <scope>NUCLEOTIDE SEQUENCE [LARGE SCALE GENOMIC DNA]</scope>
    <source>
        <strain evidence="11">JCM 19015</strain>
    </source>
</reference>
<gene>
    <name evidence="10" type="ORF">GCM10025783_22540</name>
</gene>
<comment type="catalytic activity">
    <reaction evidence="1">
        <text>ATP-independent breakage of single-stranded DNA, followed by passage and rejoining.</text>
        <dbReference type="EC" id="5.6.2.1"/>
    </reaction>
</comment>
<feature type="region of interest" description="Disordered" evidence="7">
    <location>
        <begin position="336"/>
        <end position="374"/>
    </location>
</feature>
<dbReference type="EMBL" id="BAABLP010000004">
    <property type="protein sequence ID" value="GAA4749688.1"/>
    <property type="molecule type" value="Genomic_DNA"/>
</dbReference>
<name>A0ABP8Z8N0_9MICO</name>
<dbReference type="InterPro" id="IPR049331">
    <property type="entry name" value="Top1B_N_bact"/>
</dbReference>
<sequence length="374" mass="41575">MTDAPVQQAPGPRRTKLRKSNPLGKGYHRVRAGSGFSYRAPDGSTVKDPQLRQRFEAMGIPPAWTDVWIAPYENGHIQAIGYDQANRKQYIYHPTWRERNDKRKFERMLLLAEALPGARGTVRRHLRDPEHPRRRVLAAAFRMLDLGGLRIGSSIYEEENGSYGLTTLHGEHVTIDGDEVHLRFPAKSHKTWDSTMRDHDLAVLLTELKARGDDERLLAYERAGEWHGITPADVNDYVRKRLHGKFSAKDFRTLRGTVSAAVSLAKHGPEEKKGTQKRAIADAMRAAAEDLSNTPTVAKASYVDPRLVDRYRAGETIDPARTSSAEAEVRALLFESPNEPIAQPDGVPEPAAEAAAELEVGEPGAEEEAAVTTP</sequence>
<dbReference type="InterPro" id="IPR001631">
    <property type="entry name" value="TopoI"/>
</dbReference>